<feature type="transmembrane region" description="Helical" evidence="6">
    <location>
        <begin position="282"/>
        <end position="302"/>
    </location>
</feature>
<dbReference type="InterPro" id="IPR005495">
    <property type="entry name" value="LptG/LptF_permease"/>
</dbReference>
<gene>
    <name evidence="7" type="ORF">Dthio_PD2238</name>
</gene>
<evidence type="ECO:0000256" key="5">
    <source>
        <dbReference type="ARBA" id="ARBA00023136"/>
    </source>
</evidence>
<keyword evidence="5 6" id="KW-0472">Membrane</keyword>
<comment type="subcellular location">
    <subcellularLocation>
        <location evidence="1">Cell membrane</location>
        <topology evidence="1">Multi-pass membrane protein</topology>
    </subcellularLocation>
</comment>
<evidence type="ECO:0000256" key="1">
    <source>
        <dbReference type="ARBA" id="ARBA00004651"/>
    </source>
</evidence>
<protein>
    <submittedName>
        <fullName evidence="7">Permease YjgP/YjgQ family protein</fullName>
    </submittedName>
</protein>
<feature type="transmembrane region" description="Helical" evidence="6">
    <location>
        <begin position="99"/>
        <end position="119"/>
    </location>
</feature>
<dbReference type="GO" id="GO:0015920">
    <property type="term" value="P:lipopolysaccharide transport"/>
    <property type="evidence" value="ECO:0007669"/>
    <property type="project" value="TreeGrafter"/>
</dbReference>
<evidence type="ECO:0000313" key="8">
    <source>
        <dbReference type="Proteomes" id="UP000005496"/>
    </source>
</evidence>
<dbReference type="NCBIfam" id="TIGR04407">
    <property type="entry name" value="LptF_YjgP"/>
    <property type="match status" value="1"/>
</dbReference>
<dbReference type="GO" id="GO:0043190">
    <property type="term" value="C:ATP-binding cassette (ABC) transporter complex"/>
    <property type="evidence" value="ECO:0007669"/>
    <property type="project" value="InterPro"/>
</dbReference>
<feature type="transmembrane region" description="Helical" evidence="6">
    <location>
        <begin position="341"/>
        <end position="361"/>
    </location>
</feature>
<evidence type="ECO:0000256" key="2">
    <source>
        <dbReference type="ARBA" id="ARBA00022475"/>
    </source>
</evidence>
<dbReference type="EMBL" id="ACJN02000002">
    <property type="protein sequence ID" value="EFI34847.1"/>
    <property type="molecule type" value="Genomic_DNA"/>
</dbReference>
<reference evidence="7" key="1">
    <citation type="submission" date="2010-05" db="EMBL/GenBank/DDBJ databases">
        <title>The draft genome of Desulfonatronospira thiodismutans ASO3-1.</title>
        <authorList>
            <consortium name="US DOE Joint Genome Institute (JGI-PGF)"/>
            <person name="Lucas S."/>
            <person name="Copeland A."/>
            <person name="Lapidus A."/>
            <person name="Cheng J.-F."/>
            <person name="Bruce D."/>
            <person name="Goodwin L."/>
            <person name="Pitluck S."/>
            <person name="Chertkov O."/>
            <person name="Brettin T."/>
            <person name="Detter J.C."/>
            <person name="Han C."/>
            <person name="Land M.L."/>
            <person name="Hauser L."/>
            <person name="Kyrpides N."/>
            <person name="Mikhailova N."/>
            <person name="Muyzer G."/>
            <person name="Woyke T."/>
        </authorList>
    </citation>
    <scope>NUCLEOTIDE SEQUENCE [LARGE SCALE GENOMIC DNA]</scope>
    <source>
        <strain evidence="7">ASO3-1</strain>
    </source>
</reference>
<feature type="transmembrane region" description="Helical" evidence="6">
    <location>
        <begin position="309"/>
        <end position="329"/>
    </location>
</feature>
<evidence type="ECO:0000256" key="4">
    <source>
        <dbReference type="ARBA" id="ARBA00022989"/>
    </source>
</evidence>
<keyword evidence="3 6" id="KW-0812">Transmembrane</keyword>
<dbReference type="GO" id="GO:0055085">
    <property type="term" value="P:transmembrane transport"/>
    <property type="evidence" value="ECO:0007669"/>
    <property type="project" value="InterPro"/>
</dbReference>
<dbReference type="InterPro" id="IPR030922">
    <property type="entry name" value="LptF"/>
</dbReference>
<feature type="transmembrane region" description="Helical" evidence="6">
    <location>
        <begin position="12"/>
        <end position="33"/>
    </location>
</feature>
<evidence type="ECO:0000313" key="7">
    <source>
        <dbReference type="EMBL" id="EFI34847.1"/>
    </source>
</evidence>
<evidence type="ECO:0000256" key="3">
    <source>
        <dbReference type="ARBA" id="ARBA00022692"/>
    </source>
</evidence>
<feature type="transmembrane region" description="Helical" evidence="6">
    <location>
        <begin position="53"/>
        <end position="78"/>
    </location>
</feature>
<keyword evidence="2" id="KW-1003">Cell membrane</keyword>
<dbReference type="PANTHER" id="PTHR33529">
    <property type="entry name" value="SLR0882 PROTEIN-RELATED"/>
    <property type="match status" value="1"/>
</dbReference>
<keyword evidence="8" id="KW-1185">Reference proteome</keyword>
<comment type="caution">
    <text evidence="7">The sequence shown here is derived from an EMBL/GenBank/DDBJ whole genome shotgun (WGS) entry which is preliminary data.</text>
</comment>
<dbReference type="OrthoDB" id="9792188at2"/>
<dbReference type="RefSeq" id="WP_008870161.1">
    <property type="nucleotide sequence ID" value="NZ_ACJN02000002.1"/>
</dbReference>
<sequence length="390" mass="44295">MKILHRQIIKEVGTIFLVTLASMLSLIVIGRMIDLKDIFVGQSIQILYVIKSFFYLGPSFLSMVIPIACMLSIFLCFLRMSSDRELTALQTSGISIRSLVLSPLLFSLGAMGFTLYVTLHLTSWGIDNFRETAVEMVREQTEVSMQPGVFHRMIPDMAIYVHNRDPGTSELKEVFISDDTVPEAPLTIVAPTGRMLSDKEEGMLYFILDDGRIYRQDQEEHSLVSFGEYRLRLDLFSLLGDAGLRDKRPEEMSWGELQAYKDDAQADSRQYRLAVLEEHKRFSLPLACLILGLFAVPLGLTLQGLGRNWGLLLAMSCFLIYYSLFTAVYGLGEAGTLNPDLAMWMPNIFFLVLTLGGFYFYSQGREIDLGQVLRSFVPWLHKRDENQENN</sequence>
<proteinExistence type="predicted"/>
<dbReference type="AlphaFoldDB" id="D6SQ21"/>
<name>D6SQ21_9BACT</name>
<dbReference type="Pfam" id="PF03739">
    <property type="entry name" value="LptF_LptG"/>
    <property type="match status" value="1"/>
</dbReference>
<evidence type="ECO:0000256" key="6">
    <source>
        <dbReference type="SAM" id="Phobius"/>
    </source>
</evidence>
<dbReference type="PANTHER" id="PTHR33529:SF6">
    <property type="entry name" value="YJGP_YJGQ FAMILY PERMEASE"/>
    <property type="match status" value="1"/>
</dbReference>
<dbReference type="Proteomes" id="UP000005496">
    <property type="component" value="Unassembled WGS sequence"/>
</dbReference>
<organism evidence="7 8">
    <name type="scientific">Desulfonatronospira thiodismutans ASO3-1</name>
    <dbReference type="NCBI Taxonomy" id="555779"/>
    <lineage>
        <taxon>Bacteria</taxon>
        <taxon>Pseudomonadati</taxon>
        <taxon>Thermodesulfobacteriota</taxon>
        <taxon>Desulfovibrionia</taxon>
        <taxon>Desulfovibrionales</taxon>
        <taxon>Desulfonatronovibrionaceae</taxon>
        <taxon>Desulfonatronospira</taxon>
    </lineage>
</organism>
<keyword evidence="4 6" id="KW-1133">Transmembrane helix</keyword>
<accession>D6SQ21</accession>
<dbReference type="eggNOG" id="COG0795">
    <property type="taxonomic scope" value="Bacteria"/>
</dbReference>